<name>A0A6L9S7U1_9ACTN</name>
<accession>A0A6L9S7U1</accession>
<organism evidence="2 3">
    <name type="scientific">Phytoactinopolyspora halotolerans</name>
    <dbReference type="NCBI Taxonomy" id="1981512"/>
    <lineage>
        <taxon>Bacteria</taxon>
        <taxon>Bacillati</taxon>
        <taxon>Actinomycetota</taxon>
        <taxon>Actinomycetes</taxon>
        <taxon>Jiangellales</taxon>
        <taxon>Jiangellaceae</taxon>
        <taxon>Phytoactinopolyspora</taxon>
    </lineage>
</organism>
<dbReference type="EMBL" id="JAAGOA010000010">
    <property type="protein sequence ID" value="NEE01535.1"/>
    <property type="molecule type" value="Genomic_DNA"/>
</dbReference>
<sequence length="183" mass="20062">MSDVADRYRRLAAQLTEKVEAVPAEAWNAPSPCEGWTARDVLRHVLDVHAMMAGYADLSLPEGPSVDDDPVAAWRHVRDAMQDLLDDPARAGREYEGYLGRTTIEQTAGQFLCFDLVIHGWDIARATGGDETIPTADVEDMFVFAQSMGENLRLSGVCGPPVAVPEDADRQTKLLAFLGRHPV</sequence>
<gene>
    <name evidence="2" type="ORF">G1H10_15290</name>
</gene>
<dbReference type="SUPFAM" id="SSF109854">
    <property type="entry name" value="DinB/YfiT-like putative metalloenzymes"/>
    <property type="match status" value="1"/>
</dbReference>
<proteinExistence type="predicted"/>
<dbReference type="InterPro" id="IPR017517">
    <property type="entry name" value="Maleyloyr_isom"/>
</dbReference>
<keyword evidence="3" id="KW-1185">Reference proteome</keyword>
<dbReference type="RefSeq" id="WP_163739289.1">
    <property type="nucleotide sequence ID" value="NZ_JAAGOA010000010.1"/>
</dbReference>
<dbReference type="Pfam" id="PF11716">
    <property type="entry name" value="MDMPI_N"/>
    <property type="match status" value="1"/>
</dbReference>
<evidence type="ECO:0000313" key="2">
    <source>
        <dbReference type="EMBL" id="NEE01535.1"/>
    </source>
</evidence>
<dbReference type="GO" id="GO:0046872">
    <property type="term" value="F:metal ion binding"/>
    <property type="evidence" value="ECO:0007669"/>
    <property type="project" value="InterPro"/>
</dbReference>
<protein>
    <submittedName>
        <fullName evidence="2">TIGR03086 family protein</fullName>
    </submittedName>
</protein>
<reference evidence="2 3" key="1">
    <citation type="submission" date="2020-02" db="EMBL/GenBank/DDBJ databases">
        <authorList>
            <person name="Li X.-J."/>
            <person name="Han X.-M."/>
        </authorList>
    </citation>
    <scope>NUCLEOTIDE SEQUENCE [LARGE SCALE GENOMIC DNA]</scope>
    <source>
        <strain evidence="2 3">CCTCC AB 2017055</strain>
    </source>
</reference>
<comment type="caution">
    <text evidence="2">The sequence shown here is derived from an EMBL/GenBank/DDBJ whole genome shotgun (WGS) entry which is preliminary data.</text>
</comment>
<evidence type="ECO:0000259" key="1">
    <source>
        <dbReference type="Pfam" id="PF11716"/>
    </source>
</evidence>
<dbReference type="AlphaFoldDB" id="A0A6L9S7U1"/>
<dbReference type="NCBIfam" id="TIGR03086">
    <property type="entry name" value="TIGR03086 family metal-binding protein"/>
    <property type="match status" value="1"/>
</dbReference>
<dbReference type="Gene3D" id="1.20.120.450">
    <property type="entry name" value="dinb family like domain"/>
    <property type="match status" value="1"/>
</dbReference>
<dbReference type="InterPro" id="IPR034660">
    <property type="entry name" value="DinB/YfiT-like"/>
</dbReference>
<feature type="domain" description="Mycothiol-dependent maleylpyruvate isomerase metal-binding" evidence="1">
    <location>
        <begin position="9"/>
        <end position="124"/>
    </location>
</feature>
<dbReference type="InterPro" id="IPR024344">
    <property type="entry name" value="MDMPI_metal-binding"/>
</dbReference>
<dbReference type="InterPro" id="IPR017520">
    <property type="entry name" value="CHP03086"/>
</dbReference>
<dbReference type="Proteomes" id="UP000475214">
    <property type="component" value="Unassembled WGS sequence"/>
</dbReference>
<evidence type="ECO:0000313" key="3">
    <source>
        <dbReference type="Proteomes" id="UP000475214"/>
    </source>
</evidence>
<dbReference type="NCBIfam" id="TIGR03083">
    <property type="entry name" value="maleylpyruvate isomerase family mycothiol-dependent enzyme"/>
    <property type="match status" value="1"/>
</dbReference>